<dbReference type="OrthoDB" id="3630415at2"/>
<dbReference type="HOGENOM" id="CLU_1979973_0_0_11"/>
<evidence type="ECO:0000313" key="2">
    <source>
        <dbReference type="Proteomes" id="UP000004926"/>
    </source>
</evidence>
<accession>H5X3T1</accession>
<dbReference type="RefSeq" id="WP_009155527.1">
    <property type="nucleotide sequence ID" value="NZ_CM001439.1"/>
</dbReference>
<keyword evidence="2" id="KW-1185">Reference proteome</keyword>
<organism evidence="1 2">
    <name type="scientific">Saccharomonospora marina XMU15</name>
    <dbReference type="NCBI Taxonomy" id="882083"/>
    <lineage>
        <taxon>Bacteria</taxon>
        <taxon>Bacillati</taxon>
        <taxon>Actinomycetota</taxon>
        <taxon>Actinomycetes</taxon>
        <taxon>Pseudonocardiales</taxon>
        <taxon>Pseudonocardiaceae</taxon>
        <taxon>Saccharomonospora</taxon>
    </lineage>
</organism>
<name>H5X3T1_9PSEU</name>
<dbReference type="STRING" id="882083.SacmaDRAFT_3951"/>
<dbReference type="AlphaFoldDB" id="H5X3T1"/>
<dbReference type="EMBL" id="CM001439">
    <property type="protein sequence ID" value="EHR52149.1"/>
    <property type="molecule type" value="Genomic_DNA"/>
</dbReference>
<proteinExistence type="predicted"/>
<sequence>MSLYVQYSAVLHVPHYQVMSWPCEDAPPEPLSRQLHREWWRAERELARYLASVGEAGRARGAGGFLFTHKPVFLPRCGDCADLPEGNPEVYSDWWQMRAALADYPGWVATGDLTVFCPHHRPSWEY</sequence>
<dbReference type="eggNOG" id="ENOG5031QD4">
    <property type="taxonomic scope" value="Bacteria"/>
</dbReference>
<reference evidence="1 2" key="1">
    <citation type="journal article" date="2012" name="Stand. Genomic Sci.">
        <title>Genome sequence of the ocean sediment bacterium Saccharomonospora marina type strain (XMU15(T)).</title>
        <authorList>
            <person name="Klenk H.P."/>
            <person name="Lu M."/>
            <person name="Lucas S."/>
            <person name="Lapidus A."/>
            <person name="Copeland A."/>
            <person name="Pitluck S."/>
            <person name="Goodwin L.A."/>
            <person name="Han C."/>
            <person name="Tapia R."/>
            <person name="Brambilla E.M."/>
            <person name="Potter G."/>
            <person name="Land M."/>
            <person name="Ivanova N."/>
            <person name="Rohde M."/>
            <person name="Goker M."/>
            <person name="Detter J.C."/>
            <person name="Li W.J."/>
            <person name="Kyrpides N.C."/>
            <person name="Woyke T."/>
        </authorList>
    </citation>
    <scope>NUCLEOTIDE SEQUENCE [LARGE SCALE GENOMIC DNA]</scope>
    <source>
        <strain evidence="1 2">XMU15</strain>
    </source>
</reference>
<evidence type="ECO:0000313" key="1">
    <source>
        <dbReference type="EMBL" id="EHR52149.1"/>
    </source>
</evidence>
<gene>
    <name evidence="1" type="ORF">SacmaDRAFT_3951</name>
</gene>
<protein>
    <submittedName>
        <fullName evidence="1">Uncharacterized protein</fullName>
    </submittedName>
</protein>
<dbReference type="Proteomes" id="UP000004926">
    <property type="component" value="Chromosome"/>
</dbReference>